<protein>
    <recommendedName>
        <fullName evidence="3">ACT domain-containing protein</fullName>
    </recommendedName>
</protein>
<proteinExistence type="predicted"/>
<gene>
    <name evidence="1" type="ORF">SEMRO_1693_G291680.1</name>
</gene>
<sequence>MMSIRAGVIRSAMAVSTRRLSIPITQTARVTSANRLYQGYSKQCYTTSTVALSSSSELSKYYHVEVSNADRPDATRITVRGPDVDGILASMTVALAQEGCSLKELHAGYAKTETVSYEQKGRKDDQIEDIFYVAQHSTGEPFPDDALQDLGLSLLASLRTPMVCLSGKQTQVDLKQEHHQEHDHENDQITIVKSK</sequence>
<dbReference type="Proteomes" id="UP001153069">
    <property type="component" value="Unassembled WGS sequence"/>
</dbReference>
<evidence type="ECO:0000313" key="2">
    <source>
        <dbReference type="Proteomes" id="UP001153069"/>
    </source>
</evidence>
<dbReference type="AlphaFoldDB" id="A0A9N8HUT0"/>
<dbReference type="CDD" id="cd04873">
    <property type="entry name" value="ACT_UUR-ACR-like"/>
    <property type="match status" value="1"/>
</dbReference>
<dbReference type="EMBL" id="CAICTM010001691">
    <property type="protein sequence ID" value="CAB9525565.1"/>
    <property type="molecule type" value="Genomic_DNA"/>
</dbReference>
<reference evidence="1" key="1">
    <citation type="submission" date="2020-06" db="EMBL/GenBank/DDBJ databases">
        <authorList>
            <consortium name="Plant Systems Biology data submission"/>
        </authorList>
    </citation>
    <scope>NUCLEOTIDE SEQUENCE</scope>
    <source>
        <strain evidence="1">D6</strain>
    </source>
</reference>
<evidence type="ECO:0000313" key="1">
    <source>
        <dbReference type="EMBL" id="CAB9525565.1"/>
    </source>
</evidence>
<keyword evidence="2" id="KW-1185">Reference proteome</keyword>
<name>A0A9N8HUT0_9STRA</name>
<dbReference type="OrthoDB" id="54462at2759"/>
<accession>A0A9N8HUT0</accession>
<comment type="caution">
    <text evidence="1">The sequence shown here is derived from an EMBL/GenBank/DDBJ whole genome shotgun (WGS) entry which is preliminary data.</text>
</comment>
<evidence type="ECO:0008006" key="3">
    <source>
        <dbReference type="Google" id="ProtNLM"/>
    </source>
</evidence>
<organism evidence="1 2">
    <name type="scientific">Seminavis robusta</name>
    <dbReference type="NCBI Taxonomy" id="568900"/>
    <lineage>
        <taxon>Eukaryota</taxon>
        <taxon>Sar</taxon>
        <taxon>Stramenopiles</taxon>
        <taxon>Ochrophyta</taxon>
        <taxon>Bacillariophyta</taxon>
        <taxon>Bacillariophyceae</taxon>
        <taxon>Bacillariophycidae</taxon>
        <taxon>Naviculales</taxon>
        <taxon>Naviculaceae</taxon>
        <taxon>Seminavis</taxon>
    </lineage>
</organism>